<reference evidence="9" key="1">
    <citation type="submission" date="2023-07" db="EMBL/GenBank/DDBJ databases">
        <title>draft genome sequence of fig (Ficus carica).</title>
        <authorList>
            <person name="Takahashi T."/>
            <person name="Nishimura K."/>
        </authorList>
    </citation>
    <scope>NUCLEOTIDE SEQUENCE</scope>
</reference>
<evidence type="ECO:0000313" key="10">
    <source>
        <dbReference type="Proteomes" id="UP001187192"/>
    </source>
</evidence>
<feature type="compositionally biased region" description="Polar residues" evidence="7">
    <location>
        <begin position="45"/>
        <end position="94"/>
    </location>
</feature>
<feature type="region of interest" description="Disordered" evidence="7">
    <location>
        <begin position="434"/>
        <end position="504"/>
    </location>
</feature>
<accession>A0AA88J3S9</accession>
<keyword evidence="5" id="KW-0539">Nucleus</keyword>
<dbReference type="Proteomes" id="UP001187192">
    <property type="component" value="Unassembled WGS sequence"/>
</dbReference>
<feature type="compositionally biased region" description="Basic and acidic residues" evidence="7">
    <location>
        <begin position="859"/>
        <end position="870"/>
    </location>
</feature>
<evidence type="ECO:0000256" key="4">
    <source>
        <dbReference type="ARBA" id="ARBA00023163"/>
    </source>
</evidence>
<keyword evidence="3" id="KW-0805">Transcription regulation</keyword>
<dbReference type="GO" id="GO:0016251">
    <property type="term" value="F:RNA polymerase II general transcription initiation factor activity"/>
    <property type="evidence" value="ECO:0007669"/>
    <property type="project" value="TreeGrafter"/>
</dbReference>
<dbReference type="InterPro" id="IPR007900">
    <property type="entry name" value="TAF4_C"/>
</dbReference>
<feature type="region of interest" description="Disordered" evidence="7">
    <location>
        <begin position="111"/>
        <end position="172"/>
    </location>
</feature>
<dbReference type="EMBL" id="BTGU01000106">
    <property type="protein sequence ID" value="GMN61087.1"/>
    <property type="molecule type" value="Genomic_DNA"/>
</dbReference>
<feature type="compositionally biased region" description="Basic and acidic residues" evidence="7">
    <location>
        <begin position="160"/>
        <end position="169"/>
    </location>
</feature>
<feature type="compositionally biased region" description="Basic and acidic residues" evidence="7">
    <location>
        <begin position="748"/>
        <end position="767"/>
    </location>
</feature>
<feature type="compositionally biased region" description="Low complexity" evidence="7">
    <location>
        <begin position="311"/>
        <end position="323"/>
    </location>
</feature>
<protein>
    <recommendedName>
        <fullName evidence="8">RST domain-containing protein</fullName>
    </recommendedName>
</protein>
<dbReference type="FunFam" id="1.10.20.10:FF:000015">
    <property type="entry name" value="Transcription initiation factor TFIID subunit 4B"/>
    <property type="match status" value="1"/>
</dbReference>
<name>A0AA88J3S9_FICCA</name>
<evidence type="ECO:0000256" key="6">
    <source>
        <dbReference type="ARBA" id="ARBA00058775"/>
    </source>
</evidence>
<dbReference type="InterPro" id="IPR022003">
    <property type="entry name" value="RST"/>
</dbReference>
<comment type="caution">
    <text evidence="9">The sequence shown here is derived from an EMBL/GenBank/DDBJ whole genome shotgun (WGS) entry which is preliminary data.</text>
</comment>
<proteinExistence type="inferred from homology"/>
<feature type="compositionally biased region" description="Polar residues" evidence="7">
    <location>
        <begin position="324"/>
        <end position="334"/>
    </location>
</feature>
<evidence type="ECO:0000256" key="2">
    <source>
        <dbReference type="ARBA" id="ARBA00006178"/>
    </source>
</evidence>
<evidence type="ECO:0000256" key="3">
    <source>
        <dbReference type="ARBA" id="ARBA00023015"/>
    </source>
</evidence>
<dbReference type="GO" id="GO:0046982">
    <property type="term" value="F:protein heterodimerization activity"/>
    <property type="evidence" value="ECO:0007669"/>
    <property type="project" value="InterPro"/>
</dbReference>
<dbReference type="InterPro" id="IPR045144">
    <property type="entry name" value="TAF4"/>
</dbReference>
<dbReference type="GO" id="GO:0006367">
    <property type="term" value="P:transcription initiation at RNA polymerase II promoter"/>
    <property type="evidence" value="ECO:0007669"/>
    <property type="project" value="TreeGrafter"/>
</dbReference>
<keyword evidence="10" id="KW-1185">Reference proteome</keyword>
<feature type="domain" description="RST" evidence="8">
    <location>
        <begin position="194"/>
        <end position="265"/>
    </location>
</feature>
<feature type="compositionally biased region" description="Polar residues" evidence="7">
    <location>
        <begin position="342"/>
        <end position="359"/>
    </location>
</feature>
<evidence type="ECO:0000313" key="9">
    <source>
        <dbReference type="EMBL" id="GMN61087.1"/>
    </source>
</evidence>
<feature type="region of interest" description="Disordered" evidence="7">
    <location>
        <begin position="826"/>
        <end position="880"/>
    </location>
</feature>
<evidence type="ECO:0000256" key="7">
    <source>
        <dbReference type="SAM" id="MobiDB-lite"/>
    </source>
</evidence>
<feature type="compositionally biased region" description="Polar residues" evidence="7">
    <location>
        <begin position="265"/>
        <end position="298"/>
    </location>
</feature>
<evidence type="ECO:0000256" key="1">
    <source>
        <dbReference type="ARBA" id="ARBA00004123"/>
    </source>
</evidence>
<dbReference type="AlphaFoldDB" id="A0AA88J3S9"/>
<comment type="subcellular location">
    <subcellularLocation>
        <location evidence="1">Nucleus</location>
    </subcellularLocation>
</comment>
<feature type="region of interest" description="Disordered" evidence="7">
    <location>
        <begin position="748"/>
        <end position="800"/>
    </location>
</feature>
<gene>
    <name evidence="9" type="ORF">TIFTF001_030181</name>
</gene>
<sequence length="935" mass="102393">MDPSIMKKLLEDDEDESMHSGADVDAFQAALNRDIGGDVPPASQPYDSDSGVISQGNNNTSSQSLPQFQTGNREESSNYQFQQDQKTAQPQEINSSEVLVKHENLQQQHNNNASQEGNDVTLPQTQSQDDHQQRQGEQNPLLIPQTTGAQIPGKTPITKNEPDRPHNPDSESQYLKLQKMSNQQATVAEHASNLPNRSKQVPFGLLLPVLMNQLDKDKGMQLQELFGKLKKEEISKESFVRLIRSVVGEQVLRLAVLTVQQQNLQPSSKQYQLQSQASARKQAPGMSSANSGPSQFTDPRSFAQVHQKGTSSSADVSHVPSSAGQVQTKPSQLDSHGMHASQRPSATNQEGVSMQGLNKQQQQQQLHFPQTSFGTHLYSGTNVNTSTLPLKLQPHDSHIRQISQHQSMGAVQMGGETQGTNVLALPKLETQNFSDSSRIQGGSLSHFASSGNQQKPAPWQQSTNKDQNASPLSTMSYVKPEPSDQAIELQHKPPPSNSQGLPSVSSVQIEHGNISSGALRDESLEKQHSRMGFPTSASIVPSSSTSMAPPNTISSSMPMQLDPNIPLGSRAPSGLPPAGNINKTPPKKPSVGQKKPLEALGSSPPPASKKQKVAGSFLDQSIEQLNDVTAVSGVNLREEEEQLFSGPKEDSRVSEASRKVVQEEEDRLILQKTPLQKKLAEIMAKCGLKSISNDVERCLSLSVEERMRGLIDNLIRLSKQRVDVEKPRHQTITTSDIRLQIMTMNRKAKEEWEKKQAEAEKLRKQNEPESNNGGDGEKEKDEGRSKSFKMPANKEEDDKMRTTAANVAARAAVGGDDMLSKWQMMAEQARQKREGGMDAASGSQAGKDANRKPSTPGKTTKDHQEAEKRSGSSSFAAPGMVRKFGRNQVIVPQARVARSITVKDVIAVLEREPQMSRSTLIYRLYEKVKSDTAAE</sequence>
<dbReference type="Pfam" id="PF05236">
    <property type="entry name" value="TAF4"/>
    <property type="match status" value="1"/>
</dbReference>
<comment type="function">
    <text evidence="6">TAFs are components of the transcription factor IID (TFIID) complex that is essential for mediating regulation of RNA polymerase transcription.</text>
</comment>
<dbReference type="GO" id="GO:0005669">
    <property type="term" value="C:transcription factor TFIID complex"/>
    <property type="evidence" value="ECO:0007669"/>
    <property type="project" value="InterPro"/>
</dbReference>
<feature type="region of interest" description="Disordered" evidence="7">
    <location>
        <begin position="265"/>
        <end position="366"/>
    </location>
</feature>
<comment type="similarity">
    <text evidence="2">Belongs to the TAF4 family.</text>
</comment>
<evidence type="ECO:0000256" key="5">
    <source>
        <dbReference type="ARBA" id="ARBA00023242"/>
    </source>
</evidence>
<dbReference type="PANTHER" id="PTHR15138:SF14">
    <property type="entry name" value="TRANSCRIPTION INITIATION FACTOR TFIID SUBUNIT 4"/>
    <property type="match status" value="1"/>
</dbReference>
<feature type="region of interest" description="Disordered" evidence="7">
    <location>
        <begin position="524"/>
        <end position="614"/>
    </location>
</feature>
<dbReference type="InterPro" id="IPR009072">
    <property type="entry name" value="Histone-fold"/>
</dbReference>
<dbReference type="CDD" id="cd08045">
    <property type="entry name" value="HFD_TAF4"/>
    <property type="match status" value="1"/>
</dbReference>
<feature type="compositionally biased region" description="Basic and acidic residues" evidence="7">
    <location>
        <begin position="775"/>
        <end position="785"/>
    </location>
</feature>
<dbReference type="Pfam" id="PF12174">
    <property type="entry name" value="RST"/>
    <property type="match status" value="1"/>
</dbReference>
<organism evidence="9 10">
    <name type="scientific">Ficus carica</name>
    <name type="common">Common fig</name>
    <dbReference type="NCBI Taxonomy" id="3494"/>
    <lineage>
        <taxon>Eukaryota</taxon>
        <taxon>Viridiplantae</taxon>
        <taxon>Streptophyta</taxon>
        <taxon>Embryophyta</taxon>
        <taxon>Tracheophyta</taxon>
        <taxon>Spermatophyta</taxon>
        <taxon>Magnoliopsida</taxon>
        <taxon>eudicotyledons</taxon>
        <taxon>Gunneridae</taxon>
        <taxon>Pentapetalae</taxon>
        <taxon>rosids</taxon>
        <taxon>fabids</taxon>
        <taxon>Rosales</taxon>
        <taxon>Moraceae</taxon>
        <taxon>Ficeae</taxon>
        <taxon>Ficus</taxon>
    </lineage>
</organism>
<dbReference type="PROSITE" id="PS51879">
    <property type="entry name" value="RST"/>
    <property type="match status" value="1"/>
</dbReference>
<dbReference type="Gene3D" id="1.10.20.10">
    <property type="entry name" value="Histone, subunit A"/>
    <property type="match status" value="1"/>
</dbReference>
<dbReference type="PANTHER" id="PTHR15138">
    <property type="entry name" value="TRANSCRIPTION INITIATION FACTOR TFIID SUBUNIT 4"/>
    <property type="match status" value="1"/>
</dbReference>
<feature type="compositionally biased region" description="Polar residues" evidence="7">
    <location>
        <begin position="434"/>
        <end position="476"/>
    </location>
</feature>
<keyword evidence="4" id="KW-0804">Transcription</keyword>
<dbReference type="GO" id="GO:0003677">
    <property type="term" value="F:DNA binding"/>
    <property type="evidence" value="ECO:0007669"/>
    <property type="project" value="TreeGrafter"/>
</dbReference>
<evidence type="ECO:0000259" key="8">
    <source>
        <dbReference type="PROSITE" id="PS51879"/>
    </source>
</evidence>
<feature type="compositionally biased region" description="Low complexity" evidence="7">
    <location>
        <begin position="534"/>
        <end position="549"/>
    </location>
</feature>
<feature type="compositionally biased region" description="Polar residues" evidence="7">
    <location>
        <begin position="111"/>
        <end position="123"/>
    </location>
</feature>
<feature type="region of interest" description="Disordered" evidence="7">
    <location>
        <begin position="11"/>
        <end position="94"/>
    </location>
</feature>